<dbReference type="OrthoDB" id="536881at2759"/>
<dbReference type="AlphaFoldDB" id="A0A3D8RFG1"/>
<sequence>MPANIREPDMILRCRAVSGLAPDGDHAVRARIRRGYRYLTDPDAPAKRLLHAPEHIVLAIANIGYETSVAYGRHIALSVGPALQPRPDISDPHRGSGTGQITVKLSWREVRTYLAPSTPIALAKECETSTPDAETGEPILRVSSPEELSTIEGCTTLTGHIVINSDYSGDFILNGVTSISGNITTSAPADKFGVVELPDLVDVGNIWLVGLTNDVHLPKVERAGSINLVQASTSAEVDLGALTESDNVRAWGSWTRINLSSLETVTDELSICGSQNCGIYYDEEFPYLDVDLPSLKSANRFNIAGTIKTASVPSLEIVGTKDLDPWANRKSVMSQSLRINIQSGEFTLDFDAPNLRTINGLLEVYGGISRLSLGALGETNAGATFIARAPLEIYSTIKTAEYFYIWGELGSIDLPNFTDLGAVDLSYEPKIPCNETLYKLWEEMHISGGSESSFPTRCVRPADSPEDDEGNEGSESEENNNSLNDEDNTANADNDGDGVGDENSNLSTPGESTNNENAGNETNIPGSFGNTSNMTDSANETESAQTDTTEGNAAHLTHPLCSVAWTVLIMLSAILTL</sequence>
<dbReference type="GeneID" id="38118220"/>
<protein>
    <recommendedName>
        <fullName evidence="4">Receptor L-domain domain-containing protein</fullName>
    </recommendedName>
</protein>
<name>A0A3D8RFG1_9EURO</name>
<proteinExistence type="predicted"/>
<feature type="region of interest" description="Disordered" evidence="1">
    <location>
        <begin position="449"/>
        <end position="551"/>
    </location>
</feature>
<feature type="compositionally biased region" description="Polar residues" evidence="1">
    <location>
        <begin position="506"/>
        <end position="551"/>
    </location>
</feature>
<comment type="caution">
    <text evidence="2">The sequence shown here is derived from an EMBL/GenBank/DDBJ whole genome shotgun (WGS) entry which is preliminary data.</text>
</comment>
<evidence type="ECO:0008006" key="4">
    <source>
        <dbReference type="Google" id="ProtNLM"/>
    </source>
</evidence>
<reference evidence="2 3" key="1">
    <citation type="journal article" date="2018" name="IMA Fungus">
        <title>IMA Genome-F 9: Draft genome sequence of Annulohypoxylon stygium, Aspergillus mulundensis, Berkeleyomyces basicola (syn. Thielaviopsis basicola), Ceratocystis smalleyi, two Cercospora beticola strains, Coleophoma cylindrospora, Fusarium fracticaudum, Phialophora cf. hyalina, and Morchella septimelata.</title>
        <authorList>
            <person name="Wingfield B.D."/>
            <person name="Bills G.F."/>
            <person name="Dong Y."/>
            <person name="Huang W."/>
            <person name="Nel W.J."/>
            <person name="Swalarsk-Parry B.S."/>
            <person name="Vaghefi N."/>
            <person name="Wilken P.M."/>
            <person name="An Z."/>
            <person name="de Beer Z.W."/>
            <person name="De Vos L."/>
            <person name="Chen L."/>
            <person name="Duong T.A."/>
            <person name="Gao Y."/>
            <person name="Hammerbacher A."/>
            <person name="Kikkert J.R."/>
            <person name="Li Y."/>
            <person name="Li H."/>
            <person name="Li K."/>
            <person name="Li Q."/>
            <person name="Liu X."/>
            <person name="Ma X."/>
            <person name="Naidoo K."/>
            <person name="Pethybridge S.J."/>
            <person name="Sun J."/>
            <person name="Steenkamp E.T."/>
            <person name="van der Nest M.A."/>
            <person name="van Wyk S."/>
            <person name="Wingfield M.J."/>
            <person name="Xiong C."/>
            <person name="Yue Q."/>
            <person name="Zhang X."/>
        </authorList>
    </citation>
    <scope>NUCLEOTIDE SEQUENCE [LARGE SCALE GENOMIC DNA]</scope>
    <source>
        <strain evidence="2 3">DSM 5745</strain>
    </source>
</reference>
<feature type="compositionally biased region" description="Acidic residues" evidence="1">
    <location>
        <begin position="464"/>
        <end position="500"/>
    </location>
</feature>
<evidence type="ECO:0000313" key="2">
    <source>
        <dbReference type="EMBL" id="RDW72678.1"/>
    </source>
</evidence>
<accession>A0A3D8RFG1</accession>
<evidence type="ECO:0000313" key="3">
    <source>
        <dbReference type="Proteomes" id="UP000256690"/>
    </source>
</evidence>
<keyword evidence="3" id="KW-1185">Reference proteome</keyword>
<evidence type="ECO:0000256" key="1">
    <source>
        <dbReference type="SAM" id="MobiDB-lite"/>
    </source>
</evidence>
<organism evidence="2 3">
    <name type="scientific">Aspergillus mulundensis</name>
    <dbReference type="NCBI Taxonomy" id="1810919"/>
    <lineage>
        <taxon>Eukaryota</taxon>
        <taxon>Fungi</taxon>
        <taxon>Dikarya</taxon>
        <taxon>Ascomycota</taxon>
        <taxon>Pezizomycotina</taxon>
        <taxon>Eurotiomycetes</taxon>
        <taxon>Eurotiomycetidae</taxon>
        <taxon>Eurotiales</taxon>
        <taxon>Aspergillaceae</taxon>
        <taxon>Aspergillus</taxon>
        <taxon>Aspergillus subgen. Nidulantes</taxon>
    </lineage>
</organism>
<gene>
    <name evidence="2" type="ORF">DSM5745_07850</name>
</gene>
<dbReference type="EMBL" id="PVWQ01000009">
    <property type="protein sequence ID" value="RDW72678.1"/>
    <property type="molecule type" value="Genomic_DNA"/>
</dbReference>
<dbReference type="RefSeq" id="XP_026601898.1">
    <property type="nucleotide sequence ID" value="XM_026749866.1"/>
</dbReference>
<dbReference type="Proteomes" id="UP000256690">
    <property type="component" value="Unassembled WGS sequence"/>
</dbReference>
<dbReference type="STRING" id="1810919.A0A3D8RFG1"/>